<dbReference type="InterPro" id="IPR039421">
    <property type="entry name" value="Type_1_exporter"/>
</dbReference>
<dbReference type="Gene3D" id="3.40.50.300">
    <property type="entry name" value="P-loop containing nucleotide triphosphate hydrolases"/>
    <property type="match status" value="2"/>
</dbReference>
<dbReference type="PROSITE" id="PS50893">
    <property type="entry name" value="ABC_TRANSPORTER_2"/>
    <property type="match status" value="2"/>
</dbReference>
<feature type="transmembrane region" description="Helical" evidence="10">
    <location>
        <begin position="776"/>
        <end position="795"/>
    </location>
</feature>
<dbReference type="GO" id="GO:0005524">
    <property type="term" value="F:ATP binding"/>
    <property type="evidence" value="ECO:0007669"/>
    <property type="project" value="UniProtKB-KW"/>
</dbReference>
<feature type="transmembrane region" description="Helical" evidence="10">
    <location>
        <begin position="635"/>
        <end position="654"/>
    </location>
</feature>
<feature type="domain" description="ABC transmembrane type-1" evidence="12">
    <location>
        <begin position="638"/>
        <end position="920"/>
    </location>
</feature>
<evidence type="ECO:0000256" key="6">
    <source>
        <dbReference type="ARBA" id="ARBA00022840"/>
    </source>
</evidence>
<accession>A0A0K1RB23</accession>
<dbReference type="EMBL" id="CP012342">
    <property type="protein sequence ID" value="AKV58627.1"/>
    <property type="molecule type" value="Genomic_DNA"/>
</dbReference>
<dbReference type="KEGG" id="crie:AK829_04940"/>
<feature type="transmembrane region" description="Helical" evidence="10">
    <location>
        <begin position="674"/>
        <end position="698"/>
    </location>
</feature>
<evidence type="ECO:0000313" key="13">
    <source>
        <dbReference type="EMBL" id="AKV58627.1"/>
    </source>
</evidence>
<reference evidence="13 14" key="1">
    <citation type="submission" date="2015-08" db="EMBL/GenBank/DDBJ databases">
        <authorList>
            <person name="Babu N.S."/>
            <person name="Beckwith C.J."/>
            <person name="Beseler K.G."/>
            <person name="Brison A."/>
            <person name="Carone J.V."/>
            <person name="Caskin T.P."/>
            <person name="Diamond M."/>
            <person name="Durham M.E."/>
            <person name="Foxe J.M."/>
            <person name="Go M."/>
            <person name="Henderson B.A."/>
            <person name="Jones I.B."/>
            <person name="McGettigan J.A."/>
            <person name="Micheletti S.J."/>
            <person name="Nasrallah M.E."/>
            <person name="Ortiz D."/>
            <person name="Piller C.R."/>
            <person name="Privatt S.R."/>
            <person name="Schneider S.L."/>
            <person name="Sharp S."/>
            <person name="Smith T.C."/>
            <person name="Stanton J.D."/>
            <person name="Ullery H.E."/>
            <person name="Wilson R.J."/>
            <person name="Serrano M.G."/>
            <person name="Buck G."/>
            <person name="Lee V."/>
            <person name="Wang Y."/>
            <person name="Carvalho R."/>
            <person name="Voegtly L."/>
            <person name="Shi R."/>
            <person name="Duckworth R."/>
            <person name="Johnson A."/>
            <person name="Loviza R."/>
            <person name="Walstead R."/>
            <person name="Shah Z."/>
            <person name="Kiflezghi M."/>
            <person name="Wade K."/>
            <person name="Ball S.L."/>
            <person name="Bradley K.W."/>
            <person name="Asai D.J."/>
            <person name="Bowman C.A."/>
            <person name="Russell D.A."/>
            <person name="Pope W.H."/>
            <person name="Jacobs-Sera D."/>
            <person name="Hendrix R.W."/>
            <person name="Hatfull G.F."/>
        </authorList>
    </citation>
    <scope>NUCLEOTIDE SEQUENCE [LARGE SCALE GENOMIC DNA]</scope>
    <source>
        <strain evidence="13 14">PUDD_83A45</strain>
    </source>
</reference>
<dbReference type="PATRIC" id="fig|156976.3.peg.981"/>
<keyword evidence="3" id="KW-1003">Cell membrane</keyword>
<comment type="subcellular location">
    <subcellularLocation>
        <location evidence="1">Cell membrane</location>
        <topology evidence="1">Multi-pass membrane protein</topology>
    </subcellularLocation>
</comment>
<comment type="similarity">
    <text evidence="9">Belongs to the ABC transporter superfamily. Lipid exporter (TC 3.A.1.106) family.</text>
</comment>
<dbReference type="PANTHER" id="PTHR43394:SF1">
    <property type="entry name" value="ATP-BINDING CASSETTE SUB-FAMILY B MEMBER 10, MITOCHONDRIAL"/>
    <property type="match status" value="1"/>
</dbReference>
<sequence>MSSPQPKPSSPPSARRALLRALSANRGPAIVAFSAAVFSAVFQTAVPALTGRAIDIAAGNTAGDIHKVAWAMVAIALATFAVNFIRRFTSGRLASNSQHWMRVQLLRTLHRLDGPGQDRIVAGQVVSRSITDLGQFHMVLGSSPMLFTRALQLVATLVVMFAMDVSLSLMALALLPLMIWEANRSRRLLYAATWVNQQKAADLTQQVEETVSGVRVVQAFGQEQREIDALDALGKELYAVKMRTAKLTARFQPLLAQLPKVALVITIVIGGMSALRGDITVGTFVAFTAYLMAMTTQLSALTSQYVRIHMGMSSVARLEDVLELAPEAPEAPETPAAQQTQASSGIRFDHVDFALNGNQVLDDFTLHVNPGEQVAIVGPPGSGKTMALQLGGGFYTPDHGTVFPTDRTQVTCVFDEAFLFSTSVYDNIALGNPDASQAEVEQAARLALADEFIERLPEGYQTEVGERGLTLSGGQRQRIALARALLARPKVLLLDDATSAIDAINEAKILANLRSHLHGVTVIAVAHRQSTVDHADRVIVMDHGHVIMDGPRDKVVHTEAYQALMGAGGDHVGVDKQKPSAESLWPEVAQDAAPASATEELMERVAQLPEATEMPQLQLPEGEFRVRNLFSAVRWLIVATVALLVVGVAADLAFPTLTRAAIDGGIEQGNRDFLLQVGMLGLGVVLIAWAAEVAMTVLSSRAGERLLYGLRLRSYAHLQRLGLSYFESRLSGKIITRMTTDIDTLSSFLQTGLAQAIVAVGSLIGVSVMLVSTDGALTLIAMLAVPVIVLATLVFRHYSKRFYRAARTQVSLVNGQFAELIGGIRVTQMHRGEARAEAAFAAESDHYRRLRMRSITAMGLYFPAMQAISQIMTAVVIGIGAQRVADGTLSIGVLVAFTMYLGQLYGPIQQLGQIFDSWQQATVSFERITQLLRERTDVPDTGTSPDARQAVRGELLLADATFTYQSATTPTIANMTLALRPGENVALVGPTGAGKSTVVKLLARFYDPVEGSVRASGVDIREFPLPQWRRSLAQVPQESYLFAGTVASNIAYGMPQATDADIEAAVERIGALDVIASIPGGFNARVGDRGRRLSSGQRQIIALARAELLEPDAMLLDEATATLDPATERAVLNASSQATVGRTAVIVAHRLATAARADRIVFIDSGRIVEDGSHAELLAMGGRYARMWEAHR</sequence>
<feature type="transmembrane region" description="Helical" evidence="10">
    <location>
        <begin position="747"/>
        <end position="770"/>
    </location>
</feature>
<dbReference type="InterPro" id="IPR017871">
    <property type="entry name" value="ABC_transporter-like_CS"/>
</dbReference>
<keyword evidence="7 10" id="KW-1133">Transmembrane helix</keyword>
<evidence type="ECO:0000256" key="2">
    <source>
        <dbReference type="ARBA" id="ARBA00022448"/>
    </source>
</evidence>
<keyword evidence="14" id="KW-1185">Reference proteome</keyword>
<feature type="transmembrane region" description="Helical" evidence="10">
    <location>
        <begin position="281"/>
        <end position="302"/>
    </location>
</feature>
<dbReference type="InterPro" id="IPR011527">
    <property type="entry name" value="ABC1_TM_dom"/>
</dbReference>
<protein>
    <submittedName>
        <fullName evidence="13">ABC transporter ATP-binding protein</fullName>
    </submittedName>
</protein>
<dbReference type="FunFam" id="3.40.50.300:FF:000299">
    <property type="entry name" value="ABC transporter ATP-binding protein/permease"/>
    <property type="match status" value="2"/>
</dbReference>
<feature type="transmembrane region" description="Helical" evidence="10">
    <location>
        <begin position="29"/>
        <end position="48"/>
    </location>
</feature>
<dbReference type="AlphaFoldDB" id="A0A0K1RB23"/>
<dbReference type="PROSITE" id="PS00211">
    <property type="entry name" value="ABC_TRANSPORTER_1"/>
    <property type="match status" value="1"/>
</dbReference>
<dbReference type="Gene3D" id="1.20.1560.10">
    <property type="entry name" value="ABC transporter type 1, transmembrane domain"/>
    <property type="match status" value="2"/>
</dbReference>
<dbReference type="SUPFAM" id="SSF90123">
    <property type="entry name" value="ABC transporter transmembrane region"/>
    <property type="match status" value="2"/>
</dbReference>
<evidence type="ECO:0000259" key="11">
    <source>
        <dbReference type="PROSITE" id="PS50893"/>
    </source>
</evidence>
<feature type="transmembrane region" description="Helical" evidence="10">
    <location>
        <begin position="251"/>
        <end position="275"/>
    </location>
</feature>
<dbReference type="Pfam" id="PF00664">
    <property type="entry name" value="ABC_membrane"/>
    <property type="match status" value="2"/>
</dbReference>
<name>A0A0K1RB23_9CORY</name>
<feature type="transmembrane region" description="Helical" evidence="10">
    <location>
        <begin position="153"/>
        <end position="180"/>
    </location>
</feature>
<keyword evidence="5" id="KW-0547">Nucleotide-binding</keyword>
<evidence type="ECO:0000313" key="14">
    <source>
        <dbReference type="Proteomes" id="UP000060016"/>
    </source>
</evidence>
<feature type="transmembrane region" description="Helical" evidence="10">
    <location>
        <begin position="68"/>
        <end position="85"/>
    </location>
</feature>
<dbReference type="GO" id="GO:0005886">
    <property type="term" value="C:plasma membrane"/>
    <property type="evidence" value="ECO:0007669"/>
    <property type="project" value="UniProtKB-SubCell"/>
</dbReference>
<feature type="domain" description="ABC transporter" evidence="11">
    <location>
        <begin position="955"/>
        <end position="1190"/>
    </location>
</feature>
<dbReference type="GO" id="GO:0016887">
    <property type="term" value="F:ATP hydrolysis activity"/>
    <property type="evidence" value="ECO:0007669"/>
    <property type="project" value="InterPro"/>
</dbReference>
<keyword evidence="8 10" id="KW-0472">Membrane</keyword>
<organism evidence="13 14">
    <name type="scientific">Corynebacterium riegelii</name>
    <dbReference type="NCBI Taxonomy" id="156976"/>
    <lineage>
        <taxon>Bacteria</taxon>
        <taxon>Bacillati</taxon>
        <taxon>Actinomycetota</taxon>
        <taxon>Actinomycetes</taxon>
        <taxon>Mycobacteriales</taxon>
        <taxon>Corynebacteriaceae</taxon>
        <taxon>Corynebacterium</taxon>
    </lineage>
</organism>
<evidence type="ECO:0000256" key="1">
    <source>
        <dbReference type="ARBA" id="ARBA00004651"/>
    </source>
</evidence>
<dbReference type="STRING" id="156976.AK829_04940"/>
<feature type="transmembrane region" description="Helical" evidence="10">
    <location>
        <begin position="858"/>
        <end position="881"/>
    </location>
</feature>
<dbReference type="SUPFAM" id="SSF52540">
    <property type="entry name" value="P-loop containing nucleoside triphosphate hydrolases"/>
    <property type="match status" value="2"/>
</dbReference>
<evidence type="ECO:0000256" key="8">
    <source>
        <dbReference type="ARBA" id="ARBA00023136"/>
    </source>
</evidence>
<dbReference type="CDD" id="cd18546">
    <property type="entry name" value="ABC_6TM_Rv0194_D2_like"/>
    <property type="match status" value="1"/>
</dbReference>
<proteinExistence type="inferred from homology"/>
<evidence type="ECO:0000256" key="10">
    <source>
        <dbReference type="SAM" id="Phobius"/>
    </source>
</evidence>
<dbReference type="PANTHER" id="PTHR43394">
    <property type="entry name" value="ATP-DEPENDENT PERMEASE MDL1, MITOCHONDRIAL"/>
    <property type="match status" value="1"/>
</dbReference>
<keyword evidence="6 13" id="KW-0067">ATP-binding</keyword>
<dbReference type="SMART" id="SM00382">
    <property type="entry name" value="AAA"/>
    <property type="match status" value="2"/>
</dbReference>
<evidence type="ECO:0000256" key="9">
    <source>
        <dbReference type="ARBA" id="ARBA00061644"/>
    </source>
</evidence>
<keyword evidence="4 10" id="KW-0812">Transmembrane</keyword>
<evidence type="ECO:0000256" key="7">
    <source>
        <dbReference type="ARBA" id="ARBA00022989"/>
    </source>
</evidence>
<dbReference type="InterPro" id="IPR003593">
    <property type="entry name" value="AAA+_ATPase"/>
</dbReference>
<dbReference type="PROSITE" id="PS50929">
    <property type="entry name" value="ABC_TM1F"/>
    <property type="match status" value="2"/>
</dbReference>
<feature type="domain" description="ABC transmembrane type-1" evidence="12">
    <location>
        <begin position="30"/>
        <end position="310"/>
    </location>
</feature>
<gene>
    <name evidence="13" type="ORF">AK829_04940</name>
</gene>
<evidence type="ECO:0000256" key="3">
    <source>
        <dbReference type="ARBA" id="ARBA00022475"/>
    </source>
</evidence>
<dbReference type="Proteomes" id="UP000060016">
    <property type="component" value="Chromosome"/>
</dbReference>
<dbReference type="InterPro" id="IPR003439">
    <property type="entry name" value="ABC_transporter-like_ATP-bd"/>
</dbReference>
<evidence type="ECO:0000256" key="5">
    <source>
        <dbReference type="ARBA" id="ARBA00022741"/>
    </source>
</evidence>
<dbReference type="InterPro" id="IPR036640">
    <property type="entry name" value="ABC1_TM_sf"/>
</dbReference>
<dbReference type="Pfam" id="PF00005">
    <property type="entry name" value="ABC_tran"/>
    <property type="match status" value="2"/>
</dbReference>
<keyword evidence="2" id="KW-0813">Transport</keyword>
<feature type="domain" description="ABC transporter" evidence="11">
    <location>
        <begin position="346"/>
        <end position="568"/>
    </location>
</feature>
<dbReference type="InterPro" id="IPR027417">
    <property type="entry name" value="P-loop_NTPase"/>
</dbReference>
<dbReference type="GO" id="GO:0015421">
    <property type="term" value="F:ABC-type oligopeptide transporter activity"/>
    <property type="evidence" value="ECO:0007669"/>
    <property type="project" value="TreeGrafter"/>
</dbReference>
<dbReference type="CDD" id="cd18543">
    <property type="entry name" value="ABC_6TM_Rv0194_D1_like"/>
    <property type="match status" value="1"/>
</dbReference>
<evidence type="ECO:0000256" key="4">
    <source>
        <dbReference type="ARBA" id="ARBA00022692"/>
    </source>
</evidence>
<evidence type="ECO:0000259" key="12">
    <source>
        <dbReference type="PROSITE" id="PS50929"/>
    </source>
</evidence>